<organism evidence="2 3">
    <name type="scientific">Kingdonia uniflora</name>
    <dbReference type="NCBI Taxonomy" id="39325"/>
    <lineage>
        <taxon>Eukaryota</taxon>
        <taxon>Viridiplantae</taxon>
        <taxon>Streptophyta</taxon>
        <taxon>Embryophyta</taxon>
        <taxon>Tracheophyta</taxon>
        <taxon>Spermatophyta</taxon>
        <taxon>Magnoliopsida</taxon>
        <taxon>Ranunculales</taxon>
        <taxon>Circaeasteraceae</taxon>
        <taxon>Kingdonia</taxon>
    </lineage>
</organism>
<evidence type="ECO:0000259" key="1">
    <source>
        <dbReference type="Pfam" id="PF14438"/>
    </source>
</evidence>
<evidence type="ECO:0000313" key="3">
    <source>
        <dbReference type="Proteomes" id="UP000541444"/>
    </source>
</evidence>
<sequence>MVCKTTRDLSEENAISPGINESLLYYIMFLISLPIEAHTRDGSIYSGIFYTVCPQNDNEIVLKNAKMVKKGRRGTNVGFGVVVETLVIGSRDLVQILAKDVVPLVDGDDGIDGFRGVNGSVWPMTFTLPSGKAVPKVFASKKKKSKKARVSRKTGITSIVDVAQTNDGNDLLANLKERHDAKEVATKSIGNGQEIENGKVDVVCLVKMAEASIIQATTEGQVGSDKSQEGKIGSTQKFEAREDNIIHKPQFSKISSNRASCVSPVSSLLKPDIKDYDRPTSTDFASSDVRALDSLMLSSPVEDTTLSTSPHSPALVTDLIAPNASASIKNEKAFKLNPGAKTFSPVSAVPKLSAHPTPVTATSVAYIPNSLPAVPVADIQLEVGIGPFAPYSPLPVKFVEHSNLLAVNGDNGSQYAQSIVGHLGSRLQPVRYATQYNAIQAGLAYTHPNHQPIVVERHPLLYPHQVSQDVMHAATTPVLCAHPPFAHQTHFLKHQGCMSSQTFQVCAPPRPFMGSAQQPFAGANHIPYPQPSLSAVRPITLLGVNPHLGHKFM</sequence>
<accession>A0A7J7N6V5</accession>
<dbReference type="PANTHER" id="PTHR12854:SF12">
    <property type="entry name" value="POLYADENYLATE-BINDING PROTEIN INTERACTING PROTEIN"/>
    <property type="match status" value="1"/>
</dbReference>
<proteinExistence type="predicted"/>
<dbReference type="EMBL" id="JACGCM010001009">
    <property type="protein sequence ID" value="KAF6162875.1"/>
    <property type="molecule type" value="Genomic_DNA"/>
</dbReference>
<protein>
    <recommendedName>
        <fullName evidence="1">Ataxin 2 SM domain-containing protein</fullName>
    </recommendedName>
</protein>
<dbReference type="AlphaFoldDB" id="A0A7J7N6V5"/>
<reference evidence="2 3" key="1">
    <citation type="journal article" date="2020" name="IScience">
        <title>Genome Sequencing of the Endangered Kingdonia uniflora (Circaeasteraceae, Ranunculales) Reveals Potential Mechanisms of Evolutionary Specialization.</title>
        <authorList>
            <person name="Sun Y."/>
            <person name="Deng T."/>
            <person name="Zhang A."/>
            <person name="Moore M.J."/>
            <person name="Landis J.B."/>
            <person name="Lin N."/>
            <person name="Zhang H."/>
            <person name="Zhang X."/>
            <person name="Huang J."/>
            <person name="Zhang X."/>
            <person name="Sun H."/>
            <person name="Wang H."/>
        </authorList>
    </citation>
    <scope>NUCLEOTIDE SEQUENCE [LARGE SCALE GENOMIC DNA]</scope>
    <source>
        <strain evidence="2">TB1705</strain>
        <tissue evidence="2">Leaf</tissue>
    </source>
</reference>
<evidence type="ECO:0000313" key="2">
    <source>
        <dbReference type="EMBL" id="KAF6162875.1"/>
    </source>
</evidence>
<keyword evidence="3" id="KW-1185">Reference proteome</keyword>
<feature type="domain" description="Ataxin 2 SM" evidence="1">
    <location>
        <begin position="20"/>
        <end position="99"/>
    </location>
</feature>
<dbReference type="Proteomes" id="UP000541444">
    <property type="component" value="Unassembled WGS sequence"/>
</dbReference>
<dbReference type="OrthoDB" id="2275718at2759"/>
<name>A0A7J7N6V5_9MAGN</name>
<dbReference type="InterPro" id="IPR045117">
    <property type="entry name" value="ATXN2-like"/>
</dbReference>
<dbReference type="GO" id="GO:0010494">
    <property type="term" value="C:cytoplasmic stress granule"/>
    <property type="evidence" value="ECO:0007669"/>
    <property type="project" value="TreeGrafter"/>
</dbReference>
<dbReference type="GO" id="GO:0003729">
    <property type="term" value="F:mRNA binding"/>
    <property type="evidence" value="ECO:0007669"/>
    <property type="project" value="TreeGrafter"/>
</dbReference>
<dbReference type="GO" id="GO:0034063">
    <property type="term" value="P:stress granule assembly"/>
    <property type="evidence" value="ECO:0007669"/>
    <property type="project" value="TreeGrafter"/>
</dbReference>
<dbReference type="Pfam" id="PF14438">
    <property type="entry name" value="SM-ATX"/>
    <property type="match status" value="1"/>
</dbReference>
<dbReference type="PANTHER" id="PTHR12854">
    <property type="entry name" value="ATAXIN 2-RELATED"/>
    <property type="match status" value="1"/>
</dbReference>
<gene>
    <name evidence="2" type="ORF">GIB67_021024</name>
</gene>
<comment type="caution">
    <text evidence="2">The sequence shown here is derived from an EMBL/GenBank/DDBJ whole genome shotgun (WGS) entry which is preliminary data.</text>
</comment>
<dbReference type="InterPro" id="IPR025852">
    <property type="entry name" value="SM_dom_ATX"/>
</dbReference>